<proteinExistence type="predicted"/>
<dbReference type="InterPro" id="IPR011037">
    <property type="entry name" value="Pyrv_Knase-like_insert_dom_sf"/>
</dbReference>
<dbReference type="Proteomes" id="UP001501788">
    <property type="component" value="Unassembled WGS sequence"/>
</dbReference>
<dbReference type="PROSITE" id="PS51340">
    <property type="entry name" value="MOSC"/>
    <property type="match status" value="1"/>
</dbReference>
<comment type="caution">
    <text evidence="2">The sequence shown here is derived from an EMBL/GenBank/DDBJ whole genome shotgun (WGS) entry which is preliminary data.</text>
</comment>
<name>A0ABP8KXX8_9BURK</name>
<keyword evidence="3" id="KW-1185">Reference proteome</keyword>
<evidence type="ECO:0000313" key="2">
    <source>
        <dbReference type="EMBL" id="GAA4418354.1"/>
    </source>
</evidence>
<dbReference type="Pfam" id="PF03476">
    <property type="entry name" value="MOSC_N"/>
    <property type="match status" value="1"/>
</dbReference>
<dbReference type="PANTHER" id="PTHR14237:SF19">
    <property type="entry name" value="MITOCHONDRIAL AMIDOXIME REDUCING COMPONENT 1"/>
    <property type="match status" value="1"/>
</dbReference>
<gene>
    <name evidence="2" type="ORF">GCM10023090_03220</name>
</gene>
<accession>A0ABP8KXX8</accession>
<evidence type="ECO:0000313" key="3">
    <source>
        <dbReference type="Proteomes" id="UP001501788"/>
    </source>
</evidence>
<dbReference type="RefSeq" id="WP_345060579.1">
    <property type="nucleotide sequence ID" value="NZ_BAABEX010000003.1"/>
</dbReference>
<dbReference type="InterPro" id="IPR005303">
    <property type="entry name" value="MOCOS_middle"/>
</dbReference>
<dbReference type="SUPFAM" id="SSF50800">
    <property type="entry name" value="PK beta-barrel domain-like"/>
    <property type="match status" value="1"/>
</dbReference>
<sequence length="289" mass="30482">MAFPSSSDLVGQVRQLFVYPVKSCAGVALAESVLTPTGLAGDREYMVVDARGDFLSQRTHPRMALIRPQIDGTGLVLHAPGHAPLPVSGETAGAPMPVRVWGDTVLGLHMGAAAARWFSAFLGETCTLVRFDPSVRRLSSLRWTGGRAAPNLFSDGYPLLVVTESAQQALNQRLQQAGHAPVGVERFRPNLVVGGWEAHDEDRVAELHIAAEGGAATLALVKPCARCPIPDIDPATAESHPAVGQTLRGYRADARLDGAITFGMNAIVTAGAGLRLRVGQPVAADLDFG</sequence>
<dbReference type="Pfam" id="PF03473">
    <property type="entry name" value="MOSC"/>
    <property type="match status" value="1"/>
</dbReference>
<dbReference type="PANTHER" id="PTHR14237">
    <property type="entry name" value="MOLYBDOPTERIN COFACTOR SULFURASE MOSC"/>
    <property type="match status" value="1"/>
</dbReference>
<dbReference type="EMBL" id="BAABEX010000003">
    <property type="protein sequence ID" value="GAA4418354.1"/>
    <property type="molecule type" value="Genomic_DNA"/>
</dbReference>
<protein>
    <submittedName>
        <fullName evidence="2">MOSC N-terminal beta barrel domain-containing protein</fullName>
    </submittedName>
</protein>
<reference evidence="3" key="1">
    <citation type="journal article" date="2019" name="Int. J. Syst. Evol. Microbiol.">
        <title>The Global Catalogue of Microorganisms (GCM) 10K type strain sequencing project: providing services to taxonomists for standard genome sequencing and annotation.</title>
        <authorList>
            <consortium name="The Broad Institute Genomics Platform"/>
            <consortium name="The Broad Institute Genome Sequencing Center for Infectious Disease"/>
            <person name="Wu L."/>
            <person name="Ma J."/>
        </authorList>
    </citation>
    <scope>NUCLEOTIDE SEQUENCE [LARGE SCALE GENOMIC DNA]</scope>
    <source>
        <strain evidence="3">JCM 31890</strain>
    </source>
</reference>
<organism evidence="2 3">
    <name type="scientific">Acidovorax lacteus</name>
    <dbReference type="NCBI Taxonomy" id="1924988"/>
    <lineage>
        <taxon>Bacteria</taxon>
        <taxon>Pseudomonadati</taxon>
        <taxon>Pseudomonadota</taxon>
        <taxon>Betaproteobacteria</taxon>
        <taxon>Burkholderiales</taxon>
        <taxon>Comamonadaceae</taxon>
        <taxon>Acidovorax</taxon>
    </lineage>
</organism>
<evidence type="ECO:0000259" key="1">
    <source>
        <dbReference type="PROSITE" id="PS51340"/>
    </source>
</evidence>
<feature type="domain" description="MOSC" evidence="1">
    <location>
        <begin position="126"/>
        <end position="285"/>
    </location>
</feature>
<dbReference type="SUPFAM" id="SSF141673">
    <property type="entry name" value="MOSC N-terminal domain-like"/>
    <property type="match status" value="1"/>
</dbReference>
<dbReference type="InterPro" id="IPR005302">
    <property type="entry name" value="MoCF_Sase_C"/>
</dbReference>